<protein>
    <submittedName>
        <fullName evidence="1">Uncharacterized protein</fullName>
    </submittedName>
</protein>
<comment type="caution">
    <text evidence="1">The sequence shown here is derived from an EMBL/GenBank/DDBJ whole genome shotgun (WGS) entry which is preliminary data.</text>
</comment>
<sequence length="46" mass="5119">MSSNQIRTRNMNVGVNKWNRAAVVAARNTDIEVAVGNPRNTTVRVH</sequence>
<dbReference type="AlphaFoldDB" id="A0A819VPN7"/>
<evidence type="ECO:0000313" key="2">
    <source>
        <dbReference type="Proteomes" id="UP000663844"/>
    </source>
</evidence>
<evidence type="ECO:0000313" key="1">
    <source>
        <dbReference type="EMBL" id="CAF4113258.1"/>
    </source>
</evidence>
<organism evidence="1 2">
    <name type="scientific">Adineta steineri</name>
    <dbReference type="NCBI Taxonomy" id="433720"/>
    <lineage>
        <taxon>Eukaryota</taxon>
        <taxon>Metazoa</taxon>
        <taxon>Spiralia</taxon>
        <taxon>Gnathifera</taxon>
        <taxon>Rotifera</taxon>
        <taxon>Eurotatoria</taxon>
        <taxon>Bdelloidea</taxon>
        <taxon>Adinetida</taxon>
        <taxon>Adinetidae</taxon>
        <taxon>Adineta</taxon>
    </lineage>
</organism>
<accession>A0A819VPN7</accession>
<proteinExistence type="predicted"/>
<name>A0A819VPN7_9BILA</name>
<gene>
    <name evidence="1" type="ORF">OXD698_LOCUS36060</name>
</gene>
<dbReference type="EMBL" id="CAJOAZ010005798">
    <property type="protein sequence ID" value="CAF4113258.1"/>
    <property type="molecule type" value="Genomic_DNA"/>
</dbReference>
<reference evidence="1" key="1">
    <citation type="submission" date="2021-02" db="EMBL/GenBank/DDBJ databases">
        <authorList>
            <person name="Nowell W R."/>
        </authorList>
    </citation>
    <scope>NUCLEOTIDE SEQUENCE</scope>
</reference>
<dbReference type="Proteomes" id="UP000663844">
    <property type="component" value="Unassembled WGS sequence"/>
</dbReference>
<feature type="non-terminal residue" evidence="1">
    <location>
        <position position="46"/>
    </location>
</feature>